<evidence type="ECO:0000256" key="6">
    <source>
        <dbReference type="SAM" id="MobiDB-lite"/>
    </source>
</evidence>
<evidence type="ECO:0000256" key="5">
    <source>
        <dbReference type="ARBA" id="ARBA00023237"/>
    </source>
</evidence>
<dbReference type="Pfam" id="PF07980">
    <property type="entry name" value="SusD_RagB"/>
    <property type="match status" value="1"/>
</dbReference>
<name>A0A1H5RMK0_XYLRU</name>
<keyword evidence="4" id="KW-0472">Membrane</keyword>
<evidence type="ECO:0000259" key="7">
    <source>
        <dbReference type="Pfam" id="PF07980"/>
    </source>
</evidence>
<evidence type="ECO:0000313" key="10">
    <source>
        <dbReference type="Proteomes" id="UP000236735"/>
    </source>
</evidence>
<dbReference type="InterPro" id="IPR011990">
    <property type="entry name" value="TPR-like_helical_dom_sf"/>
</dbReference>
<comment type="subcellular location">
    <subcellularLocation>
        <location evidence="1">Cell outer membrane</location>
    </subcellularLocation>
</comment>
<protein>
    <submittedName>
        <fullName evidence="9">SusD family protein</fullName>
    </submittedName>
</protein>
<dbReference type="Pfam" id="PF14322">
    <property type="entry name" value="SusD-like_3"/>
    <property type="match status" value="1"/>
</dbReference>
<proteinExistence type="inferred from homology"/>
<dbReference type="RefSeq" id="WP_103914893.1">
    <property type="nucleotide sequence ID" value="NZ_FNUV01000001.1"/>
</dbReference>
<keyword evidence="5" id="KW-0998">Cell outer membrane</keyword>
<dbReference type="InterPro" id="IPR033985">
    <property type="entry name" value="SusD-like_N"/>
</dbReference>
<reference evidence="9 10" key="1">
    <citation type="submission" date="2016-10" db="EMBL/GenBank/DDBJ databases">
        <authorList>
            <person name="de Groot N.N."/>
        </authorList>
    </citation>
    <scope>NUCLEOTIDE SEQUENCE [LARGE SCALE GENOMIC DNA]</scope>
    <source>
        <strain evidence="9 10">AR32</strain>
    </source>
</reference>
<keyword evidence="3" id="KW-0732">Signal</keyword>
<accession>A0A1H5RMK0</accession>
<evidence type="ECO:0000259" key="8">
    <source>
        <dbReference type="Pfam" id="PF14322"/>
    </source>
</evidence>
<dbReference type="InterPro" id="IPR012944">
    <property type="entry name" value="SusD_RagB_dom"/>
</dbReference>
<feature type="domain" description="RagB/SusD" evidence="7">
    <location>
        <begin position="382"/>
        <end position="480"/>
    </location>
</feature>
<comment type="similarity">
    <text evidence="2">Belongs to the SusD family.</text>
</comment>
<sequence length="543" mass="59848">MKFNKISILAVAGVLTLTACDDVNKQEPAGGMITQSQLTDTYSAISSRVDATFSGMFSMMGEPYGVFGTGRGRADDFGFVMAALSQDAEGADYIYPNSGYNWFSVCGEYTSRTPNYANPYIRYAIVYNQIKIANDIIGSLGEVEDAESQNKVAQARAIRAFDYLNLVPYFQFNYQGHQSDPCVPIVTPETPDPANNPRATVQEVYDLILSDLDAAIAVLGADRDNKSRININVAYGLRARANLYMGNWAGAAADAAKAMEGFTPASIAEVSTPTFVDASEHNWMWAIILTDDQAKDHYSTSASWLSSFSANAYTAGAACYAMINKMLFDKISATDVRKGWWVDENLHSPLLATISWDGTTGDAISTLYIGDVKEPFEPYTNVKFGMKKGIGSTMNSNDFPLMRVEEMILIQAEGLAKSGNETQARQILENFVKTYRDPAYDSTKGGRSLADEIWYQRRVELWGEGFFMADANRLHKPVVRFHDNADSTNEPDAFRFNIDPDDPWLLMRFSDSETNANAAIINNTGGSQPKQDQNPGLRDGVTD</sequence>
<dbReference type="Gene3D" id="1.25.40.390">
    <property type="match status" value="1"/>
</dbReference>
<evidence type="ECO:0000256" key="4">
    <source>
        <dbReference type="ARBA" id="ARBA00023136"/>
    </source>
</evidence>
<feature type="domain" description="SusD-like N-terminal" evidence="8">
    <location>
        <begin position="97"/>
        <end position="241"/>
    </location>
</feature>
<evidence type="ECO:0000256" key="3">
    <source>
        <dbReference type="ARBA" id="ARBA00022729"/>
    </source>
</evidence>
<dbReference type="EMBL" id="FNUV01000001">
    <property type="protein sequence ID" value="SEF39470.1"/>
    <property type="molecule type" value="Genomic_DNA"/>
</dbReference>
<evidence type="ECO:0000256" key="2">
    <source>
        <dbReference type="ARBA" id="ARBA00006275"/>
    </source>
</evidence>
<dbReference type="GO" id="GO:0009279">
    <property type="term" value="C:cell outer membrane"/>
    <property type="evidence" value="ECO:0007669"/>
    <property type="project" value="UniProtKB-SubCell"/>
</dbReference>
<dbReference type="PROSITE" id="PS51257">
    <property type="entry name" value="PROKAR_LIPOPROTEIN"/>
    <property type="match status" value="1"/>
</dbReference>
<feature type="compositionally biased region" description="Polar residues" evidence="6">
    <location>
        <begin position="524"/>
        <end position="534"/>
    </location>
</feature>
<dbReference type="Proteomes" id="UP000236735">
    <property type="component" value="Unassembled WGS sequence"/>
</dbReference>
<dbReference type="SUPFAM" id="SSF48452">
    <property type="entry name" value="TPR-like"/>
    <property type="match status" value="1"/>
</dbReference>
<dbReference type="AlphaFoldDB" id="A0A1H5RMK0"/>
<gene>
    <name evidence="9" type="ORF">SAMN05216354_0207</name>
</gene>
<organism evidence="9 10">
    <name type="scientific">Xylanibacter ruminicola</name>
    <name type="common">Prevotella ruminicola</name>
    <dbReference type="NCBI Taxonomy" id="839"/>
    <lineage>
        <taxon>Bacteria</taxon>
        <taxon>Pseudomonadati</taxon>
        <taxon>Bacteroidota</taxon>
        <taxon>Bacteroidia</taxon>
        <taxon>Bacteroidales</taxon>
        <taxon>Prevotellaceae</taxon>
        <taxon>Xylanibacter</taxon>
    </lineage>
</organism>
<feature type="region of interest" description="Disordered" evidence="6">
    <location>
        <begin position="522"/>
        <end position="543"/>
    </location>
</feature>
<evidence type="ECO:0000256" key="1">
    <source>
        <dbReference type="ARBA" id="ARBA00004442"/>
    </source>
</evidence>
<evidence type="ECO:0000313" key="9">
    <source>
        <dbReference type="EMBL" id="SEF39470.1"/>
    </source>
</evidence>